<reference evidence="3 4" key="1">
    <citation type="journal article" date="2019" name="Int. J. Syst. Evol. Microbiol.">
        <title>The Global Catalogue of Microorganisms (GCM) 10K type strain sequencing project: providing services to taxonomists for standard genome sequencing and annotation.</title>
        <authorList>
            <consortium name="The Broad Institute Genomics Platform"/>
            <consortium name="The Broad Institute Genome Sequencing Center for Infectious Disease"/>
            <person name="Wu L."/>
            <person name="Ma J."/>
        </authorList>
    </citation>
    <scope>NUCLEOTIDE SEQUENCE [LARGE SCALE GENOMIC DNA]</scope>
    <source>
        <strain evidence="3 4">JCM 15395</strain>
    </source>
</reference>
<gene>
    <name evidence="3" type="ORF">GCM10009001_34670</name>
</gene>
<keyword evidence="4" id="KW-1185">Reference proteome</keyword>
<proteinExistence type="predicted"/>
<dbReference type="InterPro" id="IPR009061">
    <property type="entry name" value="DNA-bd_dom_put_sf"/>
</dbReference>
<name>A0ABN1GM75_9BACI</name>
<accession>A0ABN1GM75</accession>
<dbReference type="Proteomes" id="UP001500866">
    <property type="component" value="Unassembled WGS sequence"/>
</dbReference>
<evidence type="ECO:0000313" key="4">
    <source>
        <dbReference type="Proteomes" id="UP001500866"/>
    </source>
</evidence>
<evidence type="ECO:0000259" key="2">
    <source>
        <dbReference type="Pfam" id="PF13411"/>
    </source>
</evidence>
<evidence type="ECO:0000313" key="3">
    <source>
        <dbReference type="EMBL" id="GAA0614453.1"/>
    </source>
</evidence>
<organism evidence="3 4">
    <name type="scientific">Virgibacillus siamensis</name>
    <dbReference type="NCBI Taxonomy" id="480071"/>
    <lineage>
        <taxon>Bacteria</taxon>
        <taxon>Bacillati</taxon>
        <taxon>Bacillota</taxon>
        <taxon>Bacilli</taxon>
        <taxon>Bacillales</taxon>
        <taxon>Bacillaceae</taxon>
        <taxon>Virgibacillus</taxon>
    </lineage>
</organism>
<dbReference type="SUPFAM" id="SSF46955">
    <property type="entry name" value="Putative DNA-binding domain"/>
    <property type="match status" value="1"/>
</dbReference>
<dbReference type="EMBL" id="BAAADS010000025">
    <property type="protein sequence ID" value="GAA0614453.1"/>
    <property type="molecule type" value="Genomic_DNA"/>
</dbReference>
<comment type="caution">
    <text evidence="3">The sequence shown here is derived from an EMBL/GenBank/DDBJ whole genome shotgun (WGS) entry which is preliminary data.</text>
</comment>
<evidence type="ECO:0000256" key="1">
    <source>
        <dbReference type="SAM" id="Coils"/>
    </source>
</evidence>
<feature type="coiled-coil region" evidence="1">
    <location>
        <begin position="107"/>
        <end position="158"/>
    </location>
</feature>
<protein>
    <recommendedName>
        <fullName evidence="2">HTH merR-type domain-containing protein</fullName>
    </recommendedName>
</protein>
<dbReference type="RefSeq" id="WP_343816405.1">
    <property type="nucleotide sequence ID" value="NZ_BAAADS010000025.1"/>
</dbReference>
<feature type="domain" description="HTH merR-type" evidence="2">
    <location>
        <begin position="5"/>
        <end position="71"/>
    </location>
</feature>
<keyword evidence="1" id="KW-0175">Coiled coil</keyword>
<dbReference type="InterPro" id="IPR000551">
    <property type="entry name" value="MerR-type_HTH_dom"/>
</dbReference>
<sequence length="180" mass="21302">MELLSVNGLCHLVGVPQDTIMNWVEDFNFYIPEKNFQNVTYYHSEAIDVLKFIKKCKEQGYEKKQIMEMLTNNNIPVPVEKTMEDEQQALDYDENYRENILTVMQTIGKTVANVANQKETLDDLQEQQHEHNKRIKNTEKQLEEINKLKQEIQSLKQEHTPAKEYEMKKESFAKLFKNNS</sequence>
<dbReference type="Gene3D" id="1.10.1660.10">
    <property type="match status" value="1"/>
</dbReference>
<dbReference type="Pfam" id="PF13411">
    <property type="entry name" value="MerR_1"/>
    <property type="match status" value="1"/>
</dbReference>